<dbReference type="Proteomes" id="UP001379533">
    <property type="component" value="Chromosome"/>
</dbReference>
<name>A0ABZ2K3K5_9BACT</name>
<dbReference type="Gene3D" id="3.90.226.10">
    <property type="entry name" value="2-enoyl-CoA Hydratase, Chain A, domain 1"/>
    <property type="match status" value="1"/>
</dbReference>
<accession>A0ABZ2K3K5</accession>
<evidence type="ECO:0000259" key="1">
    <source>
        <dbReference type="PROSITE" id="PS50106"/>
    </source>
</evidence>
<evidence type="ECO:0000313" key="3">
    <source>
        <dbReference type="Proteomes" id="UP001379533"/>
    </source>
</evidence>
<dbReference type="InterPro" id="IPR001478">
    <property type="entry name" value="PDZ"/>
</dbReference>
<dbReference type="PANTHER" id="PTHR32060:SF22">
    <property type="entry name" value="CARBOXYL-TERMINAL-PROCESSING PEPTIDASE 3, CHLOROPLASTIC"/>
    <property type="match status" value="1"/>
</dbReference>
<dbReference type="PANTHER" id="PTHR32060">
    <property type="entry name" value="TAIL-SPECIFIC PROTEASE"/>
    <property type="match status" value="1"/>
</dbReference>
<evidence type="ECO:0000313" key="2">
    <source>
        <dbReference type="EMBL" id="WXA93287.1"/>
    </source>
</evidence>
<dbReference type="SUPFAM" id="SSF52096">
    <property type="entry name" value="ClpP/crotonase"/>
    <property type="match status" value="1"/>
</dbReference>
<reference evidence="2 3" key="1">
    <citation type="submission" date="2021-12" db="EMBL/GenBank/DDBJ databases">
        <title>Discovery of the Pendulisporaceae a myxobacterial family with distinct sporulation behavior and unique specialized metabolism.</title>
        <authorList>
            <person name="Garcia R."/>
            <person name="Popoff A."/>
            <person name="Bader C.D."/>
            <person name="Loehr J."/>
            <person name="Walesch S."/>
            <person name="Walt C."/>
            <person name="Boldt J."/>
            <person name="Bunk B."/>
            <person name="Haeckl F.J.F.P.J."/>
            <person name="Gunesch A.P."/>
            <person name="Birkelbach J."/>
            <person name="Nuebel U."/>
            <person name="Pietschmann T."/>
            <person name="Bach T."/>
            <person name="Mueller R."/>
        </authorList>
    </citation>
    <scope>NUCLEOTIDE SEQUENCE [LARGE SCALE GENOMIC DNA]</scope>
    <source>
        <strain evidence="2 3">MSr12523</strain>
    </source>
</reference>
<dbReference type="Pfam" id="PF03572">
    <property type="entry name" value="Peptidase_S41"/>
    <property type="match status" value="1"/>
</dbReference>
<dbReference type="Gene3D" id="3.30.750.44">
    <property type="match status" value="1"/>
</dbReference>
<dbReference type="SMART" id="SM00245">
    <property type="entry name" value="TSPc"/>
    <property type="match status" value="1"/>
</dbReference>
<keyword evidence="3" id="KW-1185">Reference proteome</keyword>
<sequence length="429" mass="46306">MKTTWVAAFALALTTCGAPSPGGGPALGGPAVVSDPTLDEMDALVRKKFYSEAVLEKVQWPKLVAAARSKLGKVRTPEERVSVLQDLLAGLHTSHTEYLPRTEPKYWELASIFEEIFAEVPAQCPEKEKRLPSLPIAWQDIGVAWKRIEGRWFVGGVFEGGPAAKAGLLLGDEVVEADAKPFEPVAAFARRQDQTVELTYRRTRGGALAKVRVVPRTSQPAKSLQEAMRASARIVEGNGARLAYVHVWSWTGDTMQQELESAIARLNKEKPSGYILDIRDGWGGAAPDYMDIFHKDVPVLVSRNREGQEFRVDAKIRVPAVVLINGGSRSGKETMAYGIKKHALAKLVGERTAGAMVAGSAHCMPDGALLYLATASVQVDGEVLEGRGVAPDVEVPFDIRYAAGRDAQLDAAMRALSAQATTSLQGGPK</sequence>
<dbReference type="InterPro" id="IPR029045">
    <property type="entry name" value="ClpP/crotonase-like_dom_sf"/>
</dbReference>
<feature type="domain" description="PDZ" evidence="1">
    <location>
        <begin position="153"/>
        <end position="204"/>
    </location>
</feature>
<dbReference type="InterPro" id="IPR036034">
    <property type="entry name" value="PDZ_sf"/>
</dbReference>
<dbReference type="CDD" id="cd07562">
    <property type="entry name" value="Peptidase_S41_TRI"/>
    <property type="match status" value="1"/>
</dbReference>
<dbReference type="SUPFAM" id="SSF50156">
    <property type="entry name" value="PDZ domain-like"/>
    <property type="match status" value="1"/>
</dbReference>
<organism evidence="2 3">
    <name type="scientific">Pendulispora brunnea</name>
    <dbReference type="NCBI Taxonomy" id="2905690"/>
    <lineage>
        <taxon>Bacteria</taxon>
        <taxon>Pseudomonadati</taxon>
        <taxon>Myxococcota</taxon>
        <taxon>Myxococcia</taxon>
        <taxon>Myxococcales</taxon>
        <taxon>Sorangiineae</taxon>
        <taxon>Pendulisporaceae</taxon>
        <taxon>Pendulispora</taxon>
    </lineage>
</organism>
<gene>
    <name evidence="2" type="ORF">LZC95_43400</name>
</gene>
<dbReference type="PROSITE" id="PS50106">
    <property type="entry name" value="PDZ"/>
    <property type="match status" value="1"/>
</dbReference>
<dbReference type="RefSeq" id="WP_394843887.1">
    <property type="nucleotide sequence ID" value="NZ_CP089982.1"/>
</dbReference>
<dbReference type="InterPro" id="IPR005151">
    <property type="entry name" value="Tail-specific_protease"/>
</dbReference>
<dbReference type="EMBL" id="CP089982">
    <property type="protein sequence ID" value="WXA93287.1"/>
    <property type="molecule type" value="Genomic_DNA"/>
</dbReference>
<protein>
    <submittedName>
        <fullName evidence="2">S41 family peptidase</fullName>
    </submittedName>
</protein>
<proteinExistence type="predicted"/>
<dbReference type="Gene3D" id="2.30.42.10">
    <property type="match status" value="1"/>
</dbReference>